<dbReference type="PROSITE" id="PS50801">
    <property type="entry name" value="STAS"/>
    <property type="match status" value="1"/>
</dbReference>
<name>A0AAW5SH25_MYCNV</name>
<dbReference type="SUPFAM" id="SSF52091">
    <property type="entry name" value="SpoIIaa-like"/>
    <property type="match status" value="1"/>
</dbReference>
<dbReference type="Pfam" id="PF01740">
    <property type="entry name" value="STAS"/>
    <property type="match status" value="1"/>
</dbReference>
<evidence type="ECO:0000313" key="4">
    <source>
        <dbReference type="Proteomes" id="UP000069773"/>
    </source>
</evidence>
<evidence type="ECO:0000313" key="3">
    <source>
        <dbReference type="EMBL" id="MCV7022524.1"/>
    </source>
</evidence>
<reference evidence="2 4" key="1">
    <citation type="journal article" date="2016" name="Genome Announc.">
        <title>Draft Genome Sequences of Five Rapidly Growing Mycobacterium Species, M. thermoresistibile, M. fortuitum subsp. acetamidolyticum, M. canariasense, M. brisbanense, and M. novocastrense.</title>
        <authorList>
            <person name="Katahira K."/>
            <person name="Ogura Y."/>
            <person name="Gotoh Y."/>
            <person name="Hayashi T."/>
        </authorList>
    </citation>
    <scope>NUCLEOTIDE SEQUENCE [LARGE SCALE GENOMIC DNA]</scope>
    <source>
        <strain evidence="2 4">JCM18114</strain>
    </source>
</reference>
<dbReference type="AlphaFoldDB" id="A0AAW5SH25"/>
<dbReference type="RefSeq" id="WP_067387921.1">
    <property type="nucleotide sequence ID" value="NZ_BCTA01000021.1"/>
</dbReference>
<evidence type="ECO:0000313" key="2">
    <source>
        <dbReference type="EMBL" id="GAT08189.1"/>
    </source>
</evidence>
<feature type="domain" description="STAS" evidence="1">
    <location>
        <begin position="29"/>
        <end position="92"/>
    </location>
</feature>
<comment type="caution">
    <text evidence="3">The sequence shown here is derived from an EMBL/GenBank/DDBJ whole genome shotgun (WGS) entry which is preliminary data.</text>
</comment>
<dbReference type="InterPro" id="IPR036513">
    <property type="entry name" value="STAS_dom_sf"/>
</dbReference>
<accession>A0AAW5SH25</accession>
<dbReference type="Proteomes" id="UP001207528">
    <property type="component" value="Unassembled WGS sequence"/>
</dbReference>
<evidence type="ECO:0000313" key="5">
    <source>
        <dbReference type="Proteomes" id="UP001207528"/>
    </source>
</evidence>
<dbReference type="Proteomes" id="UP000069773">
    <property type="component" value="Unassembled WGS sequence"/>
</dbReference>
<dbReference type="CDD" id="cd07043">
    <property type="entry name" value="STAS_anti-anti-sigma_factors"/>
    <property type="match status" value="1"/>
</dbReference>
<keyword evidence="4" id="KW-1185">Reference proteome</keyword>
<dbReference type="Gene3D" id="3.30.750.24">
    <property type="entry name" value="STAS domain"/>
    <property type="match status" value="1"/>
</dbReference>
<reference evidence="3" key="2">
    <citation type="submission" date="2020-07" db="EMBL/GenBank/DDBJ databases">
        <authorList>
            <person name="Pettersson B.M.F."/>
            <person name="Behra P.R.K."/>
            <person name="Ramesh M."/>
            <person name="Das S."/>
            <person name="Dasgupta S."/>
            <person name="Kirsebom L.A."/>
        </authorList>
    </citation>
    <scope>NUCLEOTIDE SEQUENCE</scope>
    <source>
        <strain evidence="3">DSM 44203</strain>
    </source>
</reference>
<protein>
    <submittedName>
        <fullName evidence="3">STAS domain-containing protein</fullName>
    </submittedName>
</protein>
<sequence>MSVAAISRPSLQPRHTLSVAAGMSAIGAPGHIVVSVTGEVDAANAKEFASVVTETIADARHVTLDLSCLDFFAFDGVAALHALNARLLRAGVPWRVLPGNAVSRVLALCDPEALIPLVRVEPPSPPRRPRLRLVG</sequence>
<proteinExistence type="predicted"/>
<gene>
    <name evidence="3" type="ORF">H7I77_04050</name>
    <name evidence="2" type="ORF">RMCN_1322</name>
</gene>
<evidence type="ECO:0000259" key="1">
    <source>
        <dbReference type="PROSITE" id="PS50801"/>
    </source>
</evidence>
<dbReference type="EMBL" id="JACKTI010000019">
    <property type="protein sequence ID" value="MCV7022524.1"/>
    <property type="molecule type" value="Genomic_DNA"/>
</dbReference>
<dbReference type="EMBL" id="BCTA01000021">
    <property type="protein sequence ID" value="GAT08189.1"/>
    <property type="molecule type" value="Genomic_DNA"/>
</dbReference>
<dbReference type="InterPro" id="IPR002645">
    <property type="entry name" value="STAS_dom"/>
</dbReference>
<reference evidence="3" key="3">
    <citation type="journal article" date="2022" name="BMC Genomics">
        <title>Comparative genome analysis of mycobacteria focusing on tRNA and non-coding RNA.</title>
        <authorList>
            <person name="Behra P.R.K."/>
            <person name="Pettersson B.M.F."/>
            <person name="Ramesh M."/>
            <person name="Das S."/>
            <person name="Dasgupta S."/>
            <person name="Kirsebom L.A."/>
        </authorList>
    </citation>
    <scope>NUCLEOTIDE SEQUENCE</scope>
    <source>
        <strain evidence="3">DSM 44203</strain>
    </source>
</reference>
<organism evidence="3 5">
    <name type="scientific">Mycolicibacterium novocastrense</name>
    <name type="common">Mycobacterium novocastrense</name>
    <dbReference type="NCBI Taxonomy" id="59813"/>
    <lineage>
        <taxon>Bacteria</taxon>
        <taxon>Bacillati</taxon>
        <taxon>Actinomycetota</taxon>
        <taxon>Actinomycetes</taxon>
        <taxon>Mycobacteriales</taxon>
        <taxon>Mycobacteriaceae</taxon>
        <taxon>Mycolicibacterium</taxon>
    </lineage>
</organism>